<comment type="similarity">
    <text evidence="1">Belongs to the thiamine-monophosphate kinase family.</text>
</comment>
<dbReference type="Gene3D" id="3.90.650.10">
    <property type="entry name" value="PurM-like C-terminal domain"/>
    <property type="match status" value="1"/>
</dbReference>
<evidence type="ECO:0000259" key="4">
    <source>
        <dbReference type="Pfam" id="PF02769"/>
    </source>
</evidence>
<dbReference type="NCBIfam" id="TIGR01379">
    <property type="entry name" value="thiL"/>
    <property type="match status" value="1"/>
</dbReference>
<comment type="catalytic activity">
    <reaction evidence="1">
        <text>thiamine phosphate + ATP = thiamine diphosphate + ADP</text>
        <dbReference type="Rhea" id="RHEA:15913"/>
        <dbReference type="ChEBI" id="CHEBI:30616"/>
        <dbReference type="ChEBI" id="CHEBI:37575"/>
        <dbReference type="ChEBI" id="CHEBI:58937"/>
        <dbReference type="ChEBI" id="CHEBI:456216"/>
        <dbReference type="EC" id="2.7.4.16"/>
    </reaction>
</comment>
<dbReference type="HAMAP" id="MF_02128">
    <property type="entry name" value="TMP_kinase"/>
    <property type="match status" value="1"/>
</dbReference>
<feature type="binding site" evidence="1">
    <location>
        <position position="235"/>
    </location>
    <ligand>
        <name>Mg(2+)</name>
        <dbReference type="ChEBI" id="CHEBI:18420"/>
        <label>3</label>
    </ligand>
</feature>
<keyword evidence="1" id="KW-0784">Thiamine biosynthesis</keyword>
<dbReference type="Pfam" id="PF02769">
    <property type="entry name" value="AIRS_C"/>
    <property type="match status" value="1"/>
</dbReference>
<feature type="binding site" evidence="1">
    <location>
        <position position="53"/>
    </location>
    <ligand>
        <name>Mg(2+)</name>
        <dbReference type="ChEBI" id="CHEBI:18420"/>
        <label>1</label>
    </ligand>
</feature>
<protein>
    <recommendedName>
        <fullName evidence="1">Thiamine-monophosphate kinase</fullName>
        <shortName evidence="1">TMP kinase</shortName>
        <shortName evidence="1">Thiamine-phosphate kinase</shortName>
        <ecNumber evidence="1">2.7.4.16</ecNumber>
    </recommendedName>
</protein>
<feature type="binding site" evidence="1">
    <location>
        <position position="51"/>
    </location>
    <ligand>
        <name>Mg(2+)</name>
        <dbReference type="ChEBI" id="CHEBI:18420"/>
        <label>4</label>
    </ligand>
</feature>
<feature type="domain" description="PurM-like N-terminal" evidence="3">
    <location>
        <begin position="35"/>
        <end position="147"/>
    </location>
</feature>
<sequence>MAAADETLGSLGEGAILRGIFPRLPDAASALLGPGDDAAVVAAPDGRFVVTTDTLVHGPDFRLAWSGAHQLGWKAAASNLADVAAMGARPTALVVALVAPASTPAAWLEALADGLRDGCATLAPGCGVVGGDLSVSDQLTIAVTAFGDLDGRDPVLRSGARSGDVVAICGELGLAARGLALLFARGVDADGHPDARAAAGLRPEFDRELDAQLAPQPPIASGVAAARGGATAMMDVSDGLALDARRLAEASGAVLDLDSAAVGSPLALTGGEDHALLATFPPDVPLPSGFRPIGRVHDGSPGLRVDGRPFDARGGWDPYADWDGGVG</sequence>
<accession>A0ABT1ZI44</accession>
<reference evidence="5 6" key="1">
    <citation type="submission" date="2022-08" db="EMBL/GenBank/DDBJ databases">
        <authorList>
            <person name="Li F."/>
        </authorList>
    </citation>
    <scope>NUCLEOTIDE SEQUENCE [LARGE SCALE GENOMIC DNA]</scope>
    <source>
        <strain evidence="5 6">10F1B-8-1</strain>
    </source>
</reference>
<evidence type="ECO:0000313" key="6">
    <source>
        <dbReference type="Proteomes" id="UP001205337"/>
    </source>
</evidence>
<dbReference type="SUPFAM" id="SSF55326">
    <property type="entry name" value="PurM N-terminal domain-like"/>
    <property type="match status" value="1"/>
</dbReference>
<feature type="binding site" evidence="1">
    <location>
        <position position="132"/>
    </location>
    <ligand>
        <name>Mg(2+)</name>
        <dbReference type="ChEBI" id="CHEBI:18420"/>
        <label>1</label>
    </ligand>
</feature>
<dbReference type="EC" id="2.7.4.16" evidence="1"/>
<dbReference type="RefSeq" id="WP_258799516.1">
    <property type="nucleotide sequence ID" value="NZ_JANTHX010000008.1"/>
</dbReference>
<dbReference type="Gene3D" id="3.30.1330.10">
    <property type="entry name" value="PurM-like, N-terminal domain"/>
    <property type="match status" value="1"/>
</dbReference>
<dbReference type="PANTHER" id="PTHR30270">
    <property type="entry name" value="THIAMINE-MONOPHOSPHATE KINASE"/>
    <property type="match status" value="1"/>
</dbReference>
<dbReference type="InterPro" id="IPR016188">
    <property type="entry name" value="PurM-like_N"/>
</dbReference>
<dbReference type="InterPro" id="IPR036921">
    <property type="entry name" value="PurM-like_N_sf"/>
</dbReference>
<organism evidence="5 6">
    <name type="scientific">Protaetiibacter mangrovi</name>
    <dbReference type="NCBI Taxonomy" id="2970926"/>
    <lineage>
        <taxon>Bacteria</taxon>
        <taxon>Bacillati</taxon>
        <taxon>Actinomycetota</taxon>
        <taxon>Actinomycetes</taxon>
        <taxon>Micrococcales</taxon>
        <taxon>Microbacteriaceae</taxon>
        <taxon>Protaetiibacter</taxon>
    </lineage>
</organism>
<dbReference type="PANTHER" id="PTHR30270:SF0">
    <property type="entry name" value="THIAMINE-MONOPHOSPHATE KINASE"/>
    <property type="match status" value="1"/>
</dbReference>
<keyword evidence="1" id="KW-0547">Nucleotide-binding</keyword>
<comment type="caution">
    <text evidence="1">Lacks conserved residue(s) required for the propagation of feature annotation.</text>
</comment>
<feature type="binding site" evidence="1">
    <location>
        <position position="157"/>
    </location>
    <ligand>
        <name>ATP</name>
        <dbReference type="ChEBI" id="CHEBI:30616"/>
    </ligand>
</feature>
<feature type="binding site" evidence="1">
    <location>
        <position position="237"/>
    </location>
    <ligand>
        <name>ATP</name>
        <dbReference type="ChEBI" id="CHEBI:30616"/>
    </ligand>
</feature>
<dbReference type="SUPFAM" id="SSF56042">
    <property type="entry name" value="PurM C-terminal domain-like"/>
    <property type="match status" value="1"/>
</dbReference>
<feature type="binding site" evidence="1">
    <location>
        <position position="272"/>
    </location>
    <ligand>
        <name>substrate</name>
    </ligand>
</feature>
<keyword evidence="1 5" id="KW-0808">Transferase</keyword>
<evidence type="ECO:0000259" key="3">
    <source>
        <dbReference type="Pfam" id="PF00586"/>
    </source>
</evidence>
<comment type="miscellaneous">
    <text evidence="1">Reaction mechanism of ThiL seems to utilize a direct, inline transfer of the gamma-phosphate of ATP to TMP rather than a phosphorylated enzyme intermediate.</text>
</comment>
<keyword evidence="1 5" id="KW-0418">Kinase</keyword>
<keyword evidence="1" id="KW-0460">Magnesium</keyword>
<dbReference type="InterPro" id="IPR010918">
    <property type="entry name" value="PurM-like_C_dom"/>
</dbReference>
<evidence type="ECO:0000256" key="2">
    <source>
        <dbReference type="SAM" id="MobiDB-lite"/>
    </source>
</evidence>
<feature type="binding site" evidence="1">
    <location>
        <position position="82"/>
    </location>
    <ligand>
        <name>Mg(2+)</name>
        <dbReference type="ChEBI" id="CHEBI:18420"/>
        <label>2</label>
    </ligand>
</feature>
<feature type="binding site" evidence="1">
    <location>
        <begin position="131"/>
        <end position="132"/>
    </location>
    <ligand>
        <name>ATP</name>
        <dbReference type="ChEBI" id="CHEBI:30616"/>
    </ligand>
</feature>
<feature type="domain" description="PurM-like C-terminal" evidence="4">
    <location>
        <begin position="162"/>
        <end position="267"/>
    </location>
</feature>
<feature type="binding site" evidence="1">
    <location>
        <position position="52"/>
    </location>
    <ligand>
        <name>Mg(2+)</name>
        <dbReference type="ChEBI" id="CHEBI:18420"/>
        <label>1</label>
    </ligand>
</feature>
<feature type="binding site" evidence="1">
    <location>
        <position position="53"/>
    </location>
    <ligand>
        <name>Mg(2+)</name>
        <dbReference type="ChEBI" id="CHEBI:18420"/>
        <label>2</label>
    </ligand>
</feature>
<dbReference type="EMBL" id="JANTHX010000008">
    <property type="protein sequence ID" value="MCS0500363.1"/>
    <property type="molecule type" value="Genomic_DNA"/>
</dbReference>
<dbReference type="Pfam" id="PF00586">
    <property type="entry name" value="AIRS"/>
    <property type="match status" value="1"/>
</dbReference>
<feature type="binding site" evidence="1">
    <location>
        <position position="37"/>
    </location>
    <ligand>
        <name>Mg(2+)</name>
        <dbReference type="ChEBI" id="CHEBI:18420"/>
        <label>4</label>
    </ligand>
</feature>
<comment type="pathway">
    <text evidence="1">Cofactor biosynthesis; thiamine diphosphate biosynthesis; thiamine diphosphate from thiamine phosphate: step 1/1.</text>
</comment>
<feature type="binding site" evidence="1">
    <location>
        <position position="82"/>
    </location>
    <ligand>
        <name>Mg(2+)</name>
        <dbReference type="ChEBI" id="CHEBI:18420"/>
        <label>4</label>
    </ligand>
</feature>
<proteinExistence type="inferred from homology"/>
<feature type="binding site" evidence="1">
    <location>
        <position position="316"/>
    </location>
    <ligand>
        <name>substrate</name>
    </ligand>
</feature>
<dbReference type="GO" id="GO:0009030">
    <property type="term" value="F:thiamine-phosphate kinase activity"/>
    <property type="evidence" value="ECO:0007669"/>
    <property type="project" value="UniProtKB-EC"/>
</dbReference>
<gene>
    <name evidence="1 5" type="primary">thiL</name>
    <name evidence="5" type="ORF">NUH29_12480</name>
</gene>
<keyword evidence="1" id="KW-0067">ATP-binding</keyword>
<keyword evidence="6" id="KW-1185">Reference proteome</keyword>
<feature type="binding site" evidence="1">
    <location>
        <position position="82"/>
    </location>
    <ligand>
        <name>Mg(2+)</name>
        <dbReference type="ChEBI" id="CHEBI:18420"/>
        <label>3</label>
    </ligand>
</feature>
<feature type="binding site" evidence="1">
    <location>
        <position position="37"/>
    </location>
    <ligand>
        <name>Mg(2+)</name>
        <dbReference type="ChEBI" id="CHEBI:18420"/>
        <label>3</label>
    </ligand>
</feature>
<keyword evidence="1" id="KW-0479">Metal-binding</keyword>
<dbReference type="InterPro" id="IPR036676">
    <property type="entry name" value="PurM-like_C_sf"/>
</dbReference>
<feature type="binding site" evidence="1">
    <location>
        <position position="238"/>
    </location>
    <ligand>
        <name>Mg(2+)</name>
        <dbReference type="ChEBI" id="CHEBI:18420"/>
        <label>5</label>
    </ligand>
</feature>
<dbReference type="Proteomes" id="UP001205337">
    <property type="component" value="Unassembled WGS sequence"/>
</dbReference>
<feature type="region of interest" description="Disordered" evidence="2">
    <location>
        <begin position="291"/>
        <end position="327"/>
    </location>
</feature>
<feature type="binding site" evidence="1">
    <location>
        <position position="60"/>
    </location>
    <ligand>
        <name>substrate</name>
    </ligand>
</feature>
<dbReference type="InterPro" id="IPR006283">
    <property type="entry name" value="ThiL-like"/>
</dbReference>
<dbReference type="PIRSF" id="PIRSF005303">
    <property type="entry name" value="Thiam_monoph_kin"/>
    <property type="match status" value="1"/>
</dbReference>
<comment type="function">
    <text evidence="1">Catalyzes the ATP-dependent phosphorylation of thiamine-monophosphate (TMP) to form thiamine-pyrophosphate (TPP), the active form of vitamin B1.</text>
</comment>
<dbReference type="CDD" id="cd02194">
    <property type="entry name" value="ThiL"/>
    <property type="match status" value="1"/>
</dbReference>
<name>A0ABT1ZI44_9MICO</name>
<evidence type="ECO:0000313" key="5">
    <source>
        <dbReference type="EMBL" id="MCS0500363.1"/>
    </source>
</evidence>
<evidence type="ECO:0000256" key="1">
    <source>
        <dbReference type="HAMAP-Rule" id="MF_02128"/>
    </source>
</evidence>
<comment type="caution">
    <text evidence="5">The sequence shown here is derived from an EMBL/GenBank/DDBJ whole genome shotgun (WGS) entry which is preliminary data.</text>
</comment>